<comment type="subcellular location">
    <subcellularLocation>
        <location evidence="1 7">Cell membrane</location>
        <topology evidence="1 7">Multi-pass membrane protein</topology>
    </subcellularLocation>
</comment>
<feature type="transmembrane region" description="Helical" evidence="7">
    <location>
        <begin position="37"/>
        <end position="59"/>
    </location>
</feature>
<dbReference type="InterPro" id="IPR025966">
    <property type="entry name" value="OppC_N"/>
</dbReference>
<dbReference type="GO" id="GO:0055085">
    <property type="term" value="P:transmembrane transport"/>
    <property type="evidence" value="ECO:0007669"/>
    <property type="project" value="InterPro"/>
</dbReference>
<evidence type="ECO:0000256" key="7">
    <source>
        <dbReference type="RuleBase" id="RU363032"/>
    </source>
</evidence>
<dbReference type="PROSITE" id="PS50928">
    <property type="entry name" value="ABC_TM1"/>
    <property type="match status" value="1"/>
</dbReference>
<comment type="similarity">
    <text evidence="7">Belongs to the binding-protein-dependent transport system permease family.</text>
</comment>
<evidence type="ECO:0000313" key="10">
    <source>
        <dbReference type="Proteomes" id="UP000752292"/>
    </source>
</evidence>
<evidence type="ECO:0000256" key="5">
    <source>
        <dbReference type="ARBA" id="ARBA00022989"/>
    </source>
</evidence>
<dbReference type="Gene3D" id="1.10.3720.10">
    <property type="entry name" value="MetI-like"/>
    <property type="match status" value="1"/>
</dbReference>
<keyword evidence="5 7" id="KW-1133">Transmembrane helix</keyword>
<evidence type="ECO:0000256" key="3">
    <source>
        <dbReference type="ARBA" id="ARBA00022475"/>
    </source>
</evidence>
<keyword evidence="6 7" id="KW-0472">Membrane</keyword>
<keyword evidence="2 7" id="KW-0813">Transport</keyword>
<evidence type="ECO:0000256" key="4">
    <source>
        <dbReference type="ARBA" id="ARBA00022692"/>
    </source>
</evidence>
<feature type="transmembrane region" description="Helical" evidence="7">
    <location>
        <begin position="166"/>
        <end position="182"/>
    </location>
</feature>
<dbReference type="AlphaFoldDB" id="A0A933E8P6"/>
<name>A0A933E8P6_UNCTE</name>
<feature type="transmembrane region" description="Helical" evidence="7">
    <location>
        <begin position="271"/>
        <end position="292"/>
    </location>
</feature>
<organism evidence="9 10">
    <name type="scientific">Tectimicrobiota bacterium</name>
    <dbReference type="NCBI Taxonomy" id="2528274"/>
    <lineage>
        <taxon>Bacteria</taxon>
        <taxon>Pseudomonadati</taxon>
        <taxon>Nitrospinota/Tectimicrobiota group</taxon>
        <taxon>Candidatus Tectimicrobiota</taxon>
    </lineage>
</organism>
<keyword evidence="3" id="KW-1003">Cell membrane</keyword>
<protein>
    <submittedName>
        <fullName evidence="9">ABC transporter permease</fullName>
    </submittedName>
</protein>
<feature type="transmembrane region" description="Helical" evidence="7">
    <location>
        <begin position="139"/>
        <end position="160"/>
    </location>
</feature>
<sequence>MTTEARPVASISAPGREAPADVRGGVPLGHRLWRVRYGLIGAFIVLLVLACAFLAPWAAPHDPYRGVVSRRLIPPAWEAKGSAGNLLGTDQVGRDYLSRIIFGSRISLAAGFLSTVLAALIGIPLGVTAGYFGGRWDSFVSFAVNVMLAFPGVLLALAVISVLGPSFVNLILVLGVTSWPLYTRVVRTEVMSCREQEFTTAARGIGGTQRRIILRHILPNLASTILVVSTLEVAHNILREAFLSFLGLGVQPPIPSWGGMLSEGRTYMLNLWWLAAFPGIAIFTTTLGINLLGDALRDFLDPHQTS</sequence>
<dbReference type="Pfam" id="PF00528">
    <property type="entry name" value="BPD_transp_1"/>
    <property type="match status" value="1"/>
</dbReference>
<keyword evidence="4 7" id="KW-0812">Transmembrane</keyword>
<dbReference type="InterPro" id="IPR000515">
    <property type="entry name" value="MetI-like"/>
</dbReference>
<dbReference type="SUPFAM" id="SSF161098">
    <property type="entry name" value="MetI-like"/>
    <property type="match status" value="1"/>
</dbReference>
<dbReference type="PANTHER" id="PTHR43386:SF1">
    <property type="entry name" value="D,D-DIPEPTIDE TRANSPORT SYSTEM PERMEASE PROTEIN DDPC-RELATED"/>
    <property type="match status" value="1"/>
</dbReference>
<dbReference type="PANTHER" id="PTHR43386">
    <property type="entry name" value="OLIGOPEPTIDE TRANSPORT SYSTEM PERMEASE PROTEIN APPC"/>
    <property type="match status" value="1"/>
</dbReference>
<dbReference type="EMBL" id="JACQRX010000101">
    <property type="protein sequence ID" value="MBI4251258.1"/>
    <property type="molecule type" value="Genomic_DNA"/>
</dbReference>
<evidence type="ECO:0000256" key="1">
    <source>
        <dbReference type="ARBA" id="ARBA00004651"/>
    </source>
</evidence>
<dbReference type="InterPro" id="IPR050366">
    <property type="entry name" value="BP-dependent_transpt_permease"/>
</dbReference>
<evidence type="ECO:0000313" key="9">
    <source>
        <dbReference type="EMBL" id="MBI4251258.1"/>
    </source>
</evidence>
<gene>
    <name evidence="9" type="ORF">HY618_02270</name>
</gene>
<feature type="transmembrane region" description="Helical" evidence="7">
    <location>
        <begin position="106"/>
        <end position="127"/>
    </location>
</feature>
<comment type="caution">
    <text evidence="9">The sequence shown here is derived from an EMBL/GenBank/DDBJ whole genome shotgun (WGS) entry which is preliminary data.</text>
</comment>
<evidence type="ECO:0000259" key="8">
    <source>
        <dbReference type="PROSITE" id="PS50928"/>
    </source>
</evidence>
<evidence type="ECO:0000256" key="6">
    <source>
        <dbReference type="ARBA" id="ARBA00023136"/>
    </source>
</evidence>
<feature type="domain" description="ABC transmembrane type-1" evidence="8">
    <location>
        <begin position="104"/>
        <end position="293"/>
    </location>
</feature>
<evidence type="ECO:0000256" key="2">
    <source>
        <dbReference type="ARBA" id="ARBA00022448"/>
    </source>
</evidence>
<dbReference type="Proteomes" id="UP000752292">
    <property type="component" value="Unassembled WGS sequence"/>
</dbReference>
<dbReference type="Pfam" id="PF12911">
    <property type="entry name" value="OppC_N"/>
    <property type="match status" value="1"/>
</dbReference>
<proteinExistence type="inferred from homology"/>
<dbReference type="InterPro" id="IPR035906">
    <property type="entry name" value="MetI-like_sf"/>
</dbReference>
<dbReference type="CDD" id="cd06261">
    <property type="entry name" value="TM_PBP2"/>
    <property type="match status" value="1"/>
</dbReference>
<dbReference type="GO" id="GO:0005886">
    <property type="term" value="C:plasma membrane"/>
    <property type="evidence" value="ECO:0007669"/>
    <property type="project" value="UniProtKB-SubCell"/>
</dbReference>
<reference evidence="9" key="1">
    <citation type="submission" date="2020-07" db="EMBL/GenBank/DDBJ databases">
        <title>Huge and variable diversity of episymbiotic CPR bacteria and DPANN archaea in groundwater ecosystems.</title>
        <authorList>
            <person name="He C.Y."/>
            <person name="Keren R."/>
            <person name="Whittaker M."/>
            <person name="Farag I.F."/>
            <person name="Doudna J."/>
            <person name="Cate J.H.D."/>
            <person name="Banfield J.F."/>
        </authorList>
    </citation>
    <scope>NUCLEOTIDE SEQUENCE</scope>
    <source>
        <strain evidence="9">NC_groundwater_1370_Ag_S-0.2um_69_93</strain>
    </source>
</reference>
<accession>A0A933E8P6</accession>